<dbReference type="Gene3D" id="2.60.60.20">
    <property type="entry name" value="PLAT/LH2 domain"/>
    <property type="match status" value="1"/>
</dbReference>
<evidence type="ECO:0000256" key="5">
    <source>
        <dbReference type="PROSITE-ProRule" id="PRU00152"/>
    </source>
</evidence>
<evidence type="ECO:0000256" key="2">
    <source>
        <dbReference type="ARBA" id="ARBA00022478"/>
    </source>
</evidence>
<dbReference type="Proteomes" id="UP001289374">
    <property type="component" value="Unassembled WGS sequence"/>
</dbReference>
<evidence type="ECO:0000256" key="3">
    <source>
        <dbReference type="ARBA" id="ARBA00023163"/>
    </source>
</evidence>
<sequence>MSQADCVYTLYVQTGSIIKAGTDARISIALGDSSGGSVWIPDLTDWGLMGRKHDYFERGNLDVFTGRGPCIGRPICRLNVTSDGSGNHHGWFCDYVEVTSTGPHMGCGQSIFYVDQWLATDAPPYQLSAVIDGCHQKAQWDGGPFAVGKPNGHYSEFSDLKSVRRVHGSRSAFVHAEEASVQVAFSHGVAATTIRTFGKPRERTGDRADAADSNESPINDGQNLITSISTAGTEGVDENTAISADAIVVKKKREYKEPWDYKHSYYPTTLPWRRPYSGDPEEHDKAEFEEASEYDENNLSSASDLGLLVGQDDTQRMLFFQFPPNLPLGRRQNGTNKRETADDLKALESGVFSVASKGKEIIGRAPRVSGTCTSTKEEDIAPSSINLVSGHPSNKGCSLEELPEGYMGKMLVYKSGAVKLKLGDILYDVSPGSDCAFAQSVMAIDTTNRDCCDLGALNKRAVVTPDIDFLVDNVIDLGYVTSLTGITVTLLLPTIPEFFLY</sequence>
<feature type="region of interest" description="Disordered" evidence="6">
    <location>
        <begin position="198"/>
        <end position="223"/>
    </location>
</feature>
<dbReference type="PROSITE" id="PS50095">
    <property type="entry name" value="PLAT"/>
    <property type="match status" value="1"/>
</dbReference>
<feature type="compositionally biased region" description="Polar residues" evidence="6">
    <location>
        <begin position="213"/>
        <end position="223"/>
    </location>
</feature>
<evidence type="ECO:0000313" key="8">
    <source>
        <dbReference type="EMBL" id="KAK4385144.1"/>
    </source>
</evidence>
<keyword evidence="3" id="KW-0804">Transcription</keyword>
<evidence type="ECO:0000256" key="4">
    <source>
        <dbReference type="ARBA" id="ARBA00023242"/>
    </source>
</evidence>
<reference evidence="8" key="1">
    <citation type="submission" date="2020-06" db="EMBL/GenBank/DDBJ databases">
        <authorList>
            <person name="Li T."/>
            <person name="Hu X."/>
            <person name="Zhang T."/>
            <person name="Song X."/>
            <person name="Zhang H."/>
            <person name="Dai N."/>
            <person name="Sheng W."/>
            <person name="Hou X."/>
            <person name="Wei L."/>
        </authorList>
    </citation>
    <scope>NUCLEOTIDE SEQUENCE</scope>
    <source>
        <strain evidence="8">K16</strain>
        <tissue evidence="8">Leaf</tissue>
    </source>
</reference>
<reference evidence="8" key="2">
    <citation type="journal article" date="2024" name="Plant">
        <title>Genomic evolution and insights into agronomic trait innovations of Sesamum species.</title>
        <authorList>
            <person name="Miao H."/>
            <person name="Wang L."/>
            <person name="Qu L."/>
            <person name="Liu H."/>
            <person name="Sun Y."/>
            <person name="Le M."/>
            <person name="Wang Q."/>
            <person name="Wei S."/>
            <person name="Zheng Y."/>
            <person name="Lin W."/>
            <person name="Duan Y."/>
            <person name="Cao H."/>
            <person name="Xiong S."/>
            <person name="Wang X."/>
            <person name="Wei L."/>
            <person name="Li C."/>
            <person name="Ma Q."/>
            <person name="Ju M."/>
            <person name="Zhao R."/>
            <person name="Li G."/>
            <person name="Mu C."/>
            <person name="Tian Q."/>
            <person name="Mei H."/>
            <person name="Zhang T."/>
            <person name="Gao T."/>
            <person name="Zhang H."/>
        </authorList>
    </citation>
    <scope>NUCLEOTIDE SEQUENCE</scope>
    <source>
        <strain evidence="8">K16</strain>
    </source>
</reference>
<accession>A0AAE2BGV0</accession>
<dbReference type="InterPro" id="IPR010417">
    <property type="entry name" value="Embryo-specific_ATS3"/>
</dbReference>
<dbReference type="GO" id="GO:0042797">
    <property type="term" value="P:tRNA transcription by RNA polymerase III"/>
    <property type="evidence" value="ECO:0007669"/>
    <property type="project" value="TreeGrafter"/>
</dbReference>
<feature type="domain" description="PLAT" evidence="7">
    <location>
        <begin position="6"/>
        <end position="132"/>
    </location>
</feature>
<proteinExistence type="predicted"/>
<organism evidence="8 9">
    <name type="scientific">Sesamum angolense</name>
    <dbReference type="NCBI Taxonomy" id="2727404"/>
    <lineage>
        <taxon>Eukaryota</taxon>
        <taxon>Viridiplantae</taxon>
        <taxon>Streptophyta</taxon>
        <taxon>Embryophyta</taxon>
        <taxon>Tracheophyta</taxon>
        <taxon>Spermatophyta</taxon>
        <taxon>Magnoliopsida</taxon>
        <taxon>eudicotyledons</taxon>
        <taxon>Gunneridae</taxon>
        <taxon>Pentapetalae</taxon>
        <taxon>asterids</taxon>
        <taxon>lamiids</taxon>
        <taxon>Lamiales</taxon>
        <taxon>Pedaliaceae</taxon>
        <taxon>Sesamum</taxon>
    </lineage>
</organism>
<evidence type="ECO:0000256" key="6">
    <source>
        <dbReference type="SAM" id="MobiDB-lite"/>
    </source>
</evidence>
<evidence type="ECO:0000313" key="9">
    <source>
        <dbReference type="Proteomes" id="UP001289374"/>
    </source>
</evidence>
<dbReference type="PANTHER" id="PTHR13408">
    <property type="entry name" value="DNA-DIRECTED RNA POLYMERASE III"/>
    <property type="match status" value="1"/>
</dbReference>
<keyword evidence="2" id="KW-0240">DNA-directed RNA polymerase</keyword>
<evidence type="ECO:0000256" key="1">
    <source>
        <dbReference type="ARBA" id="ARBA00004123"/>
    </source>
</evidence>
<dbReference type="AlphaFoldDB" id="A0AAE2BGV0"/>
<comment type="subcellular location">
    <subcellularLocation>
        <location evidence="1">Nucleus</location>
    </subcellularLocation>
</comment>
<comment type="caution">
    <text evidence="8">The sequence shown here is derived from an EMBL/GenBank/DDBJ whole genome shotgun (WGS) entry which is preliminary data.</text>
</comment>
<evidence type="ECO:0000259" key="7">
    <source>
        <dbReference type="PROSITE" id="PS50095"/>
    </source>
</evidence>
<dbReference type="InterPro" id="IPR007811">
    <property type="entry name" value="RPC4"/>
</dbReference>
<dbReference type="Pfam" id="PF05132">
    <property type="entry name" value="RNA_pol_Rpc4"/>
    <property type="match status" value="1"/>
</dbReference>
<feature type="compositionally biased region" description="Basic and acidic residues" evidence="6">
    <location>
        <begin position="199"/>
        <end position="210"/>
    </location>
</feature>
<dbReference type="GO" id="GO:0003677">
    <property type="term" value="F:DNA binding"/>
    <property type="evidence" value="ECO:0007669"/>
    <property type="project" value="InterPro"/>
</dbReference>
<dbReference type="SUPFAM" id="SSF49723">
    <property type="entry name" value="Lipase/lipooxygenase domain (PLAT/LH2 domain)"/>
    <property type="match status" value="1"/>
</dbReference>
<dbReference type="InterPro" id="IPR001024">
    <property type="entry name" value="PLAT/LH2_dom"/>
</dbReference>
<dbReference type="GO" id="GO:0005666">
    <property type="term" value="C:RNA polymerase III complex"/>
    <property type="evidence" value="ECO:0007669"/>
    <property type="project" value="InterPro"/>
</dbReference>
<keyword evidence="9" id="KW-1185">Reference proteome</keyword>
<protein>
    <submittedName>
        <fullName evidence="8">PLAT domain-containing protein 1</fullName>
    </submittedName>
</protein>
<keyword evidence="4" id="KW-0539">Nucleus</keyword>
<comment type="caution">
    <text evidence="5">Lacks conserved residue(s) required for the propagation of feature annotation.</text>
</comment>
<dbReference type="EMBL" id="JACGWL010000016">
    <property type="protein sequence ID" value="KAK4385144.1"/>
    <property type="molecule type" value="Genomic_DNA"/>
</dbReference>
<dbReference type="PANTHER" id="PTHR13408:SF0">
    <property type="entry name" value="DNA-DIRECTED RNA POLYMERASE III SUBUNIT RPC4"/>
    <property type="match status" value="1"/>
</dbReference>
<dbReference type="Pfam" id="PF06232">
    <property type="entry name" value="ATS3"/>
    <property type="match status" value="1"/>
</dbReference>
<dbReference type="InterPro" id="IPR036392">
    <property type="entry name" value="PLAT/LH2_dom_sf"/>
</dbReference>
<name>A0AAE2BGV0_9LAMI</name>
<gene>
    <name evidence="8" type="ORF">Sango_2638400</name>
</gene>